<dbReference type="GO" id="GO:0007030">
    <property type="term" value="P:Golgi organization"/>
    <property type="evidence" value="ECO:0007669"/>
    <property type="project" value="TreeGrafter"/>
</dbReference>
<organism evidence="12 13">
    <name type="scientific">Bemisia tabaci</name>
    <name type="common">Sweetpotato whitefly</name>
    <name type="synonym">Aleurodes tabaci</name>
    <dbReference type="NCBI Taxonomy" id="7038"/>
    <lineage>
        <taxon>Eukaryota</taxon>
        <taxon>Metazoa</taxon>
        <taxon>Ecdysozoa</taxon>
        <taxon>Arthropoda</taxon>
        <taxon>Hexapoda</taxon>
        <taxon>Insecta</taxon>
        <taxon>Pterygota</taxon>
        <taxon>Neoptera</taxon>
        <taxon>Paraneoptera</taxon>
        <taxon>Hemiptera</taxon>
        <taxon>Sternorrhyncha</taxon>
        <taxon>Aleyrodoidea</taxon>
        <taxon>Aleyrodidae</taxon>
        <taxon>Aleyrodinae</taxon>
        <taxon>Bemisia</taxon>
    </lineage>
</organism>
<dbReference type="CDD" id="cd14348">
    <property type="entry name" value="UBA_p47"/>
    <property type="match status" value="1"/>
</dbReference>
<dbReference type="SMART" id="SM00166">
    <property type="entry name" value="UBX"/>
    <property type="match status" value="1"/>
</dbReference>
<keyword evidence="7" id="KW-0206">Cytoskeleton</keyword>
<dbReference type="SMART" id="SM00553">
    <property type="entry name" value="SEP"/>
    <property type="match status" value="1"/>
</dbReference>
<evidence type="ECO:0000256" key="1">
    <source>
        <dbReference type="ARBA" id="ARBA00004123"/>
    </source>
</evidence>
<evidence type="ECO:0000256" key="8">
    <source>
        <dbReference type="ARBA" id="ARBA00023242"/>
    </source>
</evidence>
<name>A0A9P0F686_BEMTA</name>
<dbReference type="InterPro" id="IPR001012">
    <property type="entry name" value="UBX_dom"/>
</dbReference>
<dbReference type="GO" id="GO:0005794">
    <property type="term" value="C:Golgi apparatus"/>
    <property type="evidence" value="ECO:0007669"/>
    <property type="project" value="UniProtKB-SubCell"/>
</dbReference>
<evidence type="ECO:0000259" key="11">
    <source>
        <dbReference type="PROSITE" id="PS51399"/>
    </source>
</evidence>
<dbReference type="Gene3D" id="3.10.20.90">
    <property type="entry name" value="Phosphatidylinositol 3-kinase Catalytic Subunit, Chain A, domain 1"/>
    <property type="match status" value="1"/>
</dbReference>
<feature type="compositionally biased region" description="Low complexity" evidence="9">
    <location>
        <begin position="71"/>
        <end position="84"/>
    </location>
</feature>
<dbReference type="GO" id="GO:0005829">
    <property type="term" value="C:cytosol"/>
    <property type="evidence" value="ECO:0007669"/>
    <property type="project" value="TreeGrafter"/>
</dbReference>
<dbReference type="CDD" id="cd01770">
    <property type="entry name" value="UBX_UBXN2"/>
    <property type="match status" value="1"/>
</dbReference>
<reference evidence="12" key="1">
    <citation type="submission" date="2021-12" db="EMBL/GenBank/DDBJ databases">
        <authorList>
            <person name="King R."/>
        </authorList>
    </citation>
    <scope>NUCLEOTIDE SEQUENCE</scope>
</reference>
<dbReference type="PANTHER" id="PTHR23333">
    <property type="entry name" value="UBX DOMAIN CONTAINING PROTEIN"/>
    <property type="match status" value="1"/>
</dbReference>
<protein>
    <submittedName>
        <fullName evidence="12">Uncharacterized protein</fullName>
    </submittedName>
</protein>
<evidence type="ECO:0000313" key="13">
    <source>
        <dbReference type="Proteomes" id="UP001152759"/>
    </source>
</evidence>
<dbReference type="FunFam" id="1.10.8.10:FF:000020">
    <property type="entry name" value="NSFL1 (p97) cofactor (p47)"/>
    <property type="match status" value="1"/>
</dbReference>
<comment type="subcellular location">
    <subcellularLocation>
        <location evidence="2">Cytoplasm</location>
        <location evidence="2">Cytoskeleton</location>
        <location evidence="2">Microtubule organizing center</location>
        <location evidence="2">Centrosome</location>
    </subcellularLocation>
    <subcellularLocation>
        <location evidence="3">Golgi apparatus</location>
    </subcellularLocation>
    <subcellularLocation>
        <location evidence="1">Nucleus</location>
    </subcellularLocation>
</comment>
<dbReference type="PROSITE" id="PS51399">
    <property type="entry name" value="SEP"/>
    <property type="match status" value="1"/>
</dbReference>
<evidence type="ECO:0000256" key="5">
    <source>
        <dbReference type="ARBA" id="ARBA00022786"/>
    </source>
</evidence>
<dbReference type="SUPFAM" id="SSF46934">
    <property type="entry name" value="UBA-like"/>
    <property type="match status" value="1"/>
</dbReference>
<dbReference type="FunFam" id="3.30.420.210:FF:000001">
    <property type="entry name" value="NSFL1 (P97) cofactor (P47)"/>
    <property type="match status" value="1"/>
</dbReference>
<dbReference type="GO" id="GO:0000045">
    <property type="term" value="P:autophagosome assembly"/>
    <property type="evidence" value="ECO:0007669"/>
    <property type="project" value="TreeGrafter"/>
</dbReference>
<dbReference type="InterPro" id="IPR009060">
    <property type="entry name" value="UBA-like_sf"/>
</dbReference>
<dbReference type="Gene3D" id="1.10.8.10">
    <property type="entry name" value="DNA helicase RuvA subunit, C-terminal domain"/>
    <property type="match status" value="1"/>
</dbReference>
<evidence type="ECO:0000256" key="9">
    <source>
        <dbReference type="SAM" id="MobiDB-lite"/>
    </source>
</evidence>
<dbReference type="PROSITE" id="PS50033">
    <property type="entry name" value="UBX"/>
    <property type="match status" value="1"/>
</dbReference>
<dbReference type="PANTHER" id="PTHR23333:SF20">
    <property type="entry name" value="NSFL1 COFACTOR P47"/>
    <property type="match status" value="1"/>
</dbReference>
<feature type="domain" description="SEP" evidence="11">
    <location>
        <begin position="198"/>
        <end position="263"/>
    </location>
</feature>
<dbReference type="Proteomes" id="UP001152759">
    <property type="component" value="Chromosome 8"/>
</dbReference>
<keyword evidence="8" id="KW-0539">Nucleus</keyword>
<dbReference type="InterPro" id="IPR036241">
    <property type="entry name" value="NSFL1C_SEP_dom_sf"/>
</dbReference>
<dbReference type="EMBL" id="OU963869">
    <property type="protein sequence ID" value="CAH0394063.1"/>
    <property type="molecule type" value="Genomic_DNA"/>
</dbReference>
<feature type="region of interest" description="Disordered" evidence="9">
    <location>
        <begin position="48"/>
        <end position="135"/>
    </location>
</feature>
<dbReference type="GO" id="GO:0061025">
    <property type="term" value="P:membrane fusion"/>
    <property type="evidence" value="ECO:0007669"/>
    <property type="project" value="TreeGrafter"/>
</dbReference>
<dbReference type="InterPro" id="IPR012989">
    <property type="entry name" value="SEP_domain"/>
</dbReference>
<dbReference type="GO" id="GO:0005813">
    <property type="term" value="C:centrosome"/>
    <property type="evidence" value="ECO:0007669"/>
    <property type="project" value="UniProtKB-SubCell"/>
</dbReference>
<evidence type="ECO:0000256" key="2">
    <source>
        <dbReference type="ARBA" id="ARBA00004300"/>
    </source>
</evidence>
<keyword evidence="13" id="KW-1185">Reference proteome</keyword>
<dbReference type="GO" id="GO:0043161">
    <property type="term" value="P:proteasome-mediated ubiquitin-dependent protein catabolic process"/>
    <property type="evidence" value="ECO:0007669"/>
    <property type="project" value="TreeGrafter"/>
</dbReference>
<dbReference type="GO" id="GO:0043130">
    <property type="term" value="F:ubiquitin binding"/>
    <property type="evidence" value="ECO:0007669"/>
    <property type="project" value="TreeGrafter"/>
</dbReference>
<dbReference type="SUPFAM" id="SSF54236">
    <property type="entry name" value="Ubiquitin-like"/>
    <property type="match status" value="1"/>
</dbReference>
<evidence type="ECO:0000256" key="6">
    <source>
        <dbReference type="ARBA" id="ARBA00023034"/>
    </source>
</evidence>
<keyword evidence="5" id="KW-0833">Ubl conjugation pathway</keyword>
<dbReference type="Gene3D" id="3.30.420.210">
    <property type="entry name" value="SEP domain"/>
    <property type="match status" value="1"/>
</dbReference>
<gene>
    <name evidence="12" type="ORF">BEMITA_LOCUS12405</name>
</gene>
<evidence type="ECO:0000313" key="12">
    <source>
        <dbReference type="EMBL" id="CAH0394063.1"/>
    </source>
</evidence>
<proteinExistence type="predicted"/>
<evidence type="ECO:0000259" key="10">
    <source>
        <dbReference type="PROSITE" id="PS50033"/>
    </source>
</evidence>
<dbReference type="FunFam" id="3.10.20.90:FF:000179">
    <property type="entry name" value="Plant UBX domain-containing protein 4"/>
    <property type="match status" value="1"/>
</dbReference>
<dbReference type="GO" id="GO:0005634">
    <property type="term" value="C:nucleus"/>
    <property type="evidence" value="ECO:0007669"/>
    <property type="project" value="UniProtKB-SubCell"/>
</dbReference>
<dbReference type="Pfam" id="PF08059">
    <property type="entry name" value="SEP"/>
    <property type="match status" value="1"/>
</dbReference>
<dbReference type="Pfam" id="PF14555">
    <property type="entry name" value="UBA_4"/>
    <property type="match status" value="1"/>
</dbReference>
<dbReference type="AlphaFoldDB" id="A0A9P0F686"/>
<keyword evidence="6" id="KW-0333">Golgi apparatus</keyword>
<evidence type="ECO:0000256" key="4">
    <source>
        <dbReference type="ARBA" id="ARBA00022490"/>
    </source>
</evidence>
<accession>A0A9P0F686</accession>
<dbReference type="Pfam" id="PF00789">
    <property type="entry name" value="UBX"/>
    <property type="match status" value="1"/>
</dbReference>
<evidence type="ECO:0000256" key="7">
    <source>
        <dbReference type="ARBA" id="ARBA00023212"/>
    </source>
</evidence>
<keyword evidence="4" id="KW-0963">Cytoplasm</keyword>
<evidence type="ECO:0000256" key="3">
    <source>
        <dbReference type="ARBA" id="ARBA00004555"/>
    </source>
</evidence>
<sequence>MSNHDELISQFANIASVETERAKFYLEAADWKLEVALASFYENCGSDSPDIVEVENDASSDSASAPPPVPAKASSDPAPSSSAAEPKKKPKPSSSSRIATLASFKDKEENSDEDEGQAFYAGGSEHSGQQVIGPGKKKKDFVYEMFKSVQEQGAEIVDASNPVSRSSAFEGTGYRLGATSNDTEVVNSSSSTSRQSSAVAITLKLWREGFSIDDGPIREYTNPENQDFLDAIKRGEVPQELVRNARGGEFHLNMEDHRFEDYVAPKPKVKAFAGEGHVLGNPSPAVVGTTKVLDEKDRIANENQAKQTIPVDESSPTTSIQIRLADGTRLVARLNHSHTVGDVRRYITVARPHYEIQNFTLMTTFPSKELSDPSQTIAEAGILNASLLQRLT</sequence>
<dbReference type="InterPro" id="IPR029071">
    <property type="entry name" value="Ubiquitin-like_domsf"/>
</dbReference>
<dbReference type="KEGG" id="btab:109037952"/>
<dbReference type="SUPFAM" id="SSF102848">
    <property type="entry name" value="NSFL1 (p97 ATPase) cofactor p47, SEP domain"/>
    <property type="match status" value="1"/>
</dbReference>
<feature type="domain" description="UBX" evidence="10">
    <location>
        <begin position="313"/>
        <end position="390"/>
    </location>
</feature>
<dbReference type="GO" id="GO:0031468">
    <property type="term" value="P:nuclear membrane reassembly"/>
    <property type="evidence" value="ECO:0007669"/>
    <property type="project" value="TreeGrafter"/>
</dbReference>